<dbReference type="Pfam" id="PF13391">
    <property type="entry name" value="HNH_2"/>
    <property type="match status" value="1"/>
</dbReference>
<evidence type="ECO:0000259" key="1">
    <source>
        <dbReference type="Pfam" id="PF13391"/>
    </source>
</evidence>
<protein>
    <recommendedName>
        <fullName evidence="1">HNH nuclease domain-containing protein</fullName>
    </recommendedName>
</protein>
<dbReference type="InterPro" id="IPR003615">
    <property type="entry name" value="HNH_nuc"/>
</dbReference>
<proteinExistence type="predicted"/>
<reference evidence="2 3" key="1">
    <citation type="journal article" date="2002" name="Int. J. Syst. Evol. Microbiol.">
        <title>Sphingopyxis witflariensis sp. nov., isolated from activated sludge.</title>
        <authorList>
            <person name="Kampfer P."/>
            <person name="Witzenberger R."/>
            <person name="Denner E.B."/>
            <person name="Busse H.J."/>
            <person name="Neef A."/>
        </authorList>
    </citation>
    <scope>NUCLEOTIDE SEQUENCE [LARGE SCALE GENOMIC DNA]</scope>
    <source>
        <strain evidence="2 3">DSM 14551</strain>
    </source>
</reference>
<comment type="caution">
    <text evidence="2">The sequence shown here is derived from an EMBL/GenBank/DDBJ whole genome shotgun (WGS) entry which is preliminary data.</text>
</comment>
<accession>A0A246JJT1</accession>
<evidence type="ECO:0000313" key="2">
    <source>
        <dbReference type="EMBL" id="OWQ92904.1"/>
    </source>
</evidence>
<dbReference type="AlphaFoldDB" id="A0A246JJT1"/>
<sequence length="427" mass="47422">MTATFSDLLLEYGIAPNKVALLRHHTPTRGSYAASIADLWRDDPEGFFLYQDTQKENRPIFRNRKIWASFVSPTAGETLFVGLFDAKYLKTGVADWTCPYRGDQPGEGQPVDRFSTRLRSELSEQIGKLRVDWPHSNLRTWKRKAEGLPLPVVPSTLVRQTRLPLNDAALVDALARLGFEERNRTSKVVQMQRGDLVIYVKRKTATRPLVVHPGFLDVADSLRALGVITIEPPRSYVNAHLREFPEYIAPLRTTVGRHGFALGVTDSNLAATIALLEDASRLETDDGTVRLVAPAEAPLTEKERLQAARIGQGDFRNALVIAWDGTCPLAGVDHLSLLRASHIKPWRSSTNAERLDAFNGLLLAAHVDALFDRGLISFEDDGTLLISSTISQNNLDRLGIVRGAMISGLDARHGTYLAHHRTHCFVP</sequence>
<evidence type="ECO:0000313" key="3">
    <source>
        <dbReference type="Proteomes" id="UP000197097"/>
    </source>
</evidence>
<dbReference type="RefSeq" id="WP_088473958.1">
    <property type="nucleotide sequence ID" value="NZ_NISJ01000011.1"/>
</dbReference>
<organism evidence="2 3">
    <name type="scientific">Sphingopyxis witflariensis</name>
    <dbReference type="NCBI Taxonomy" id="173675"/>
    <lineage>
        <taxon>Bacteria</taxon>
        <taxon>Pseudomonadati</taxon>
        <taxon>Pseudomonadota</taxon>
        <taxon>Alphaproteobacteria</taxon>
        <taxon>Sphingomonadales</taxon>
        <taxon>Sphingomonadaceae</taxon>
        <taxon>Sphingopyxis</taxon>
    </lineage>
</organism>
<feature type="domain" description="HNH nuclease" evidence="1">
    <location>
        <begin position="327"/>
        <end position="379"/>
    </location>
</feature>
<dbReference type="OrthoDB" id="7442799at2"/>
<keyword evidence="3" id="KW-1185">Reference proteome</keyword>
<gene>
    <name evidence="2" type="ORF">CDQ91_17305</name>
</gene>
<dbReference type="EMBL" id="NISJ01000011">
    <property type="protein sequence ID" value="OWQ92904.1"/>
    <property type="molecule type" value="Genomic_DNA"/>
</dbReference>
<name>A0A246JJT1_9SPHN</name>
<dbReference type="Proteomes" id="UP000197097">
    <property type="component" value="Unassembled WGS sequence"/>
</dbReference>